<dbReference type="InterPro" id="IPR006390">
    <property type="entry name" value="DHP_synth_dom"/>
</dbReference>
<dbReference type="PANTHER" id="PTHR20941:SF1">
    <property type="entry name" value="FOLIC ACID SYNTHESIS PROTEIN FOL1"/>
    <property type="match status" value="1"/>
</dbReference>
<dbReference type="EC" id="2.5.1.15" evidence="6 14"/>
<evidence type="ECO:0000256" key="8">
    <source>
        <dbReference type="ARBA" id="ARBA00022679"/>
    </source>
</evidence>
<keyword evidence="10 14" id="KW-0460">Magnesium</keyword>
<evidence type="ECO:0000256" key="11">
    <source>
        <dbReference type="ARBA" id="ARBA00022909"/>
    </source>
</evidence>
<comment type="pathway">
    <text evidence="3 14">Cofactor biosynthesis; tetrahydrofolate biosynthesis; 7,8-dihydrofolate from 2-amino-4-hydroxy-6-hydroxymethyl-7,8-dihydropteridine diphosphate and 4-aminobenzoate: step 1/2.</text>
</comment>
<dbReference type="Proteomes" id="UP000865968">
    <property type="component" value="Unassembled WGS sequence"/>
</dbReference>
<reference evidence="16" key="2">
    <citation type="submission" date="2020-10" db="EMBL/GenBank/DDBJ databases">
        <authorList>
            <consortium name="NCBI Pathogen Detection Project"/>
        </authorList>
    </citation>
    <scope>NUCLEOTIDE SEQUENCE</scope>
    <source>
        <strain evidence="16">Morganella morganii ARLG-3209</strain>
    </source>
</reference>
<dbReference type="GO" id="GO:0046654">
    <property type="term" value="P:tetrahydrofolate biosynthetic process"/>
    <property type="evidence" value="ECO:0007669"/>
    <property type="project" value="TreeGrafter"/>
</dbReference>
<dbReference type="GO" id="GO:0004156">
    <property type="term" value="F:dihydropteroate synthase activity"/>
    <property type="evidence" value="ECO:0007669"/>
    <property type="project" value="UniProtKB-EC"/>
</dbReference>
<evidence type="ECO:0000256" key="14">
    <source>
        <dbReference type="RuleBase" id="RU361205"/>
    </source>
</evidence>
<keyword evidence="11 14" id="KW-0289">Folate biosynthesis</keyword>
<evidence type="ECO:0000256" key="1">
    <source>
        <dbReference type="ARBA" id="ARBA00000012"/>
    </source>
</evidence>
<comment type="catalytic activity">
    <reaction evidence="1">
        <text>(7,8-dihydropterin-6-yl)methyl diphosphate + 4-aminobenzoate = 7,8-dihydropteroate + diphosphate</text>
        <dbReference type="Rhea" id="RHEA:19949"/>
        <dbReference type="ChEBI" id="CHEBI:17836"/>
        <dbReference type="ChEBI" id="CHEBI:17839"/>
        <dbReference type="ChEBI" id="CHEBI:33019"/>
        <dbReference type="ChEBI" id="CHEBI:72950"/>
        <dbReference type="EC" id="2.5.1.15"/>
    </reaction>
</comment>
<dbReference type="GO" id="GO:0046872">
    <property type="term" value="F:metal ion binding"/>
    <property type="evidence" value="ECO:0007669"/>
    <property type="project" value="UniProtKB-KW"/>
</dbReference>
<dbReference type="PROSITE" id="PS50972">
    <property type="entry name" value="PTERIN_BINDING"/>
    <property type="match status" value="1"/>
</dbReference>
<evidence type="ECO:0000256" key="5">
    <source>
        <dbReference type="ARBA" id="ARBA00011738"/>
    </source>
</evidence>
<dbReference type="InterPro" id="IPR011005">
    <property type="entry name" value="Dihydropteroate_synth-like_sf"/>
</dbReference>
<comment type="caution">
    <text evidence="16">The sequence shown here is derived from an EMBL/GenBank/DDBJ whole genome shotgun (WGS) entry which is preliminary data.</text>
</comment>
<comment type="cofactor">
    <cofactor evidence="2 14">
        <name>Mg(2+)</name>
        <dbReference type="ChEBI" id="CHEBI:18420"/>
    </cofactor>
</comment>
<dbReference type="Pfam" id="PF00809">
    <property type="entry name" value="Pterin_bind"/>
    <property type="match status" value="1"/>
</dbReference>
<feature type="domain" description="Pterin-binding" evidence="15">
    <location>
        <begin position="15"/>
        <end position="267"/>
    </location>
</feature>
<dbReference type="FunFam" id="3.20.20.20:FF:000004">
    <property type="entry name" value="Dihydropteroate synthase"/>
    <property type="match status" value="1"/>
</dbReference>
<accession>A0AAN5S100</accession>
<keyword evidence="9 14" id="KW-0479">Metal-binding</keyword>
<dbReference type="NCBIfam" id="TIGR01496">
    <property type="entry name" value="DHPS"/>
    <property type="match status" value="1"/>
</dbReference>
<evidence type="ECO:0000256" key="9">
    <source>
        <dbReference type="ARBA" id="ARBA00022723"/>
    </source>
</evidence>
<evidence type="ECO:0000256" key="10">
    <source>
        <dbReference type="ARBA" id="ARBA00022842"/>
    </source>
</evidence>
<dbReference type="GO" id="GO:0005829">
    <property type="term" value="C:cytosol"/>
    <property type="evidence" value="ECO:0007669"/>
    <property type="project" value="TreeGrafter"/>
</dbReference>
<evidence type="ECO:0000259" key="15">
    <source>
        <dbReference type="PROSITE" id="PS50972"/>
    </source>
</evidence>
<dbReference type="AlphaFoldDB" id="A0AAN5S100"/>
<dbReference type="InterPro" id="IPR045031">
    <property type="entry name" value="DHP_synth-like"/>
</dbReference>
<dbReference type="CDD" id="cd00739">
    <property type="entry name" value="DHPS"/>
    <property type="match status" value="1"/>
</dbReference>
<dbReference type="NCBIfam" id="NF008625">
    <property type="entry name" value="PRK11613.1"/>
    <property type="match status" value="1"/>
</dbReference>
<comment type="similarity">
    <text evidence="4 14">Belongs to the DHPS family.</text>
</comment>
<dbReference type="SUPFAM" id="SSF51717">
    <property type="entry name" value="Dihydropteroate synthetase-like"/>
    <property type="match status" value="1"/>
</dbReference>
<dbReference type="PROSITE" id="PS00792">
    <property type="entry name" value="DHPS_1"/>
    <property type="match status" value="1"/>
</dbReference>
<comment type="function">
    <text evidence="13 14">Catalyzes the condensation of para-aminobenzoate (pABA) with 6-hydroxymethyl-7,8-dihydropterin diphosphate (DHPt-PP) to form 7,8-dihydropteroate (H2Pte), the immediate precursor of folate derivatives.</text>
</comment>
<organism evidence="16 17">
    <name type="scientific">Morganella morganii</name>
    <name type="common">Proteus morganii</name>
    <dbReference type="NCBI Taxonomy" id="582"/>
    <lineage>
        <taxon>Bacteria</taxon>
        <taxon>Pseudomonadati</taxon>
        <taxon>Pseudomonadota</taxon>
        <taxon>Gammaproteobacteria</taxon>
        <taxon>Enterobacterales</taxon>
        <taxon>Morganellaceae</taxon>
        <taxon>Morganella</taxon>
    </lineage>
</organism>
<evidence type="ECO:0000256" key="6">
    <source>
        <dbReference type="ARBA" id="ARBA00012458"/>
    </source>
</evidence>
<dbReference type="GO" id="GO:0046656">
    <property type="term" value="P:folic acid biosynthetic process"/>
    <property type="evidence" value="ECO:0007669"/>
    <property type="project" value="UniProtKB-KW"/>
</dbReference>
<keyword evidence="8 14" id="KW-0808">Transferase</keyword>
<evidence type="ECO:0000313" key="17">
    <source>
        <dbReference type="Proteomes" id="UP000865968"/>
    </source>
</evidence>
<evidence type="ECO:0000256" key="4">
    <source>
        <dbReference type="ARBA" id="ARBA00009503"/>
    </source>
</evidence>
<reference evidence="16" key="1">
    <citation type="journal article" date="2018" name="Genome Biol.">
        <title>SKESA: strategic k-mer extension for scrupulous assemblies.</title>
        <authorList>
            <person name="Souvorov A."/>
            <person name="Agarwala R."/>
            <person name="Lipman D.J."/>
        </authorList>
    </citation>
    <scope>NUCLEOTIDE SEQUENCE</scope>
    <source>
        <strain evidence="16">Morganella morganii ARLG-3209</strain>
    </source>
</reference>
<dbReference type="InterPro" id="IPR000489">
    <property type="entry name" value="Pterin-binding_dom"/>
</dbReference>
<evidence type="ECO:0000256" key="13">
    <source>
        <dbReference type="ARBA" id="ARBA00053449"/>
    </source>
</evidence>
<gene>
    <name evidence="16" type="primary">folP</name>
    <name evidence="16" type="ORF">I8608_003109</name>
</gene>
<proteinExistence type="inferred from homology"/>
<sequence>MKLTARGQTLSLATPQVMGILNVTPDSFSDGGTHNTPDKALEHARKMIAEGATIIDIGGESTRPGAAEVSPEQEAERVIPVVTAIARESDVWISVDTSKALVIREAANAGAHILNDIRSFSEPGALQAAAQSGLPVCVMHMQGEPRTMQQAPHYQNVVREVYTYLETQVARCVAAGIEKNHIILDPGFGFGKTLAHNYQLLDKLDLFHHLGLPVLAGMSRKSMIGQLMDIPPDERVAGSVACAVIAAMKGAQIIRVHDVKETVQAMKVVEATRLAKETNDNE</sequence>
<protein>
    <recommendedName>
        <fullName evidence="7 14">Dihydropteroate synthase</fullName>
        <shortName evidence="14">DHPS</shortName>
        <ecNumber evidence="6 14">2.5.1.15</ecNumber>
    </recommendedName>
    <alternativeName>
        <fullName evidence="12 14">Dihydropteroate pyrophosphorylase</fullName>
    </alternativeName>
</protein>
<evidence type="ECO:0000256" key="2">
    <source>
        <dbReference type="ARBA" id="ARBA00001946"/>
    </source>
</evidence>
<dbReference type="PROSITE" id="PS00793">
    <property type="entry name" value="DHPS_2"/>
    <property type="match status" value="1"/>
</dbReference>
<evidence type="ECO:0000256" key="12">
    <source>
        <dbReference type="ARBA" id="ARBA00030193"/>
    </source>
</evidence>
<dbReference type="Gene3D" id="3.20.20.20">
    <property type="entry name" value="Dihydropteroate synthase-like"/>
    <property type="match status" value="1"/>
</dbReference>
<name>A0AAN5S100_MORMO</name>
<dbReference type="InterPro" id="IPR058146">
    <property type="entry name" value="DHPS"/>
</dbReference>
<dbReference type="PANTHER" id="PTHR20941">
    <property type="entry name" value="FOLATE SYNTHESIS PROTEINS"/>
    <property type="match status" value="1"/>
</dbReference>
<evidence type="ECO:0000256" key="3">
    <source>
        <dbReference type="ARBA" id="ARBA00004763"/>
    </source>
</evidence>
<comment type="subunit">
    <text evidence="5">Homodimer.</text>
</comment>
<evidence type="ECO:0000313" key="16">
    <source>
        <dbReference type="EMBL" id="HAT3810218.1"/>
    </source>
</evidence>
<dbReference type="EMBL" id="DACSWI010000010">
    <property type="protein sequence ID" value="HAT3810218.1"/>
    <property type="molecule type" value="Genomic_DNA"/>
</dbReference>
<evidence type="ECO:0000256" key="7">
    <source>
        <dbReference type="ARBA" id="ARBA00016919"/>
    </source>
</evidence>